<evidence type="ECO:0000256" key="1">
    <source>
        <dbReference type="ARBA" id="ARBA00004202"/>
    </source>
</evidence>
<evidence type="ECO:0000256" key="6">
    <source>
        <dbReference type="ARBA" id="ARBA00038020"/>
    </source>
</evidence>
<sequence length="257" mass="29637">MSMKKDPTSGSLSPGHAHNKGEVDLCELKKKNKMASFKKKALCASNKFRDSIARKSQRSNKVMAVDIEDVHDAEELKAVDAFRQALILEELLPSKHDEYHMMLRFLKARKLDVEKTKQMWSDMLQWRKEFGADSIMEDFEFGELKEVQKYYPQGHHGVDKEGRPLYIERLGQVDANKLMQVTNMDRYVKYHVQEFERTLSIKLPACSIAAKRHIDQSTTILDVDGVWIFRGLSNSAKLQGTFSHAFRRSMETIILSP</sequence>
<feature type="region of interest" description="Disordered" evidence="7">
    <location>
        <begin position="1"/>
        <end position="22"/>
    </location>
</feature>
<keyword evidence="10" id="KW-1185">Reference proteome</keyword>
<evidence type="ECO:0000256" key="7">
    <source>
        <dbReference type="SAM" id="MobiDB-lite"/>
    </source>
</evidence>
<dbReference type="PANTHER" id="PTHR45657:SF29">
    <property type="entry name" value="PHOSPHATIDYLINOSITOL_PHOSPHATIDYLCHOLINE TRANSFER PROTEIN SFH12"/>
    <property type="match status" value="1"/>
</dbReference>
<protein>
    <recommendedName>
        <fullName evidence="8">CRAL-TRIO domain-containing protein</fullName>
    </recommendedName>
</protein>
<dbReference type="GO" id="GO:0005886">
    <property type="term" value="C:plasma membrane"/>
    <property type="evidence" value="ECO:0007669"/>
    <property type="project" value="UniProtKB-SubCell"/>
</dbReference>
<dbReference type="EMBL" id="JAXIOK010000024">
    <property type="protein sequence ID" value="KAK4741463.1"/>
    <property type="molecule type" value="Genomic_DNA"/>
</dbReference>
<dbReference type="InterPro" id="IPR036273">
    <property type="entry name" value="CRAL/TRIO_N_dom_sf"/>
</dbReference>
<gene>
    <name evidence="9" type="ORF">SAY87_025051</name>
</gene>
<keyword evidence="3" id="KW-0472">Membrane</keyword>
<dbReference type="Gene3D" id="3.40.525.10">
    <property type="entry name" value="CRAL-TRIO lipid binding domain"/>
    <property type="match status" value="1"/>
</dbReference>
<feature type="domain" description="CRAL-TRIO" evidence="8">
    <location>
        <begin position="143"/>
        <end position="226"/>
    </location>
</feature>
<comment type="caution">
    <text evidence="9">The sequence shown here is derived from an EMBL/GenBank/DDBJ whole genome shotgun (WGS) entry which is preliminary data.</text>
</comment>
<keyword evidence="4" id="KW-0653">Protein transport</keyword>
<keyword evidence="3" id="KW-1003">Cell membrane</keyword>
<dbReference type="Gene3D" id="1.10.8.20">
    <property type="entry name" value="N-terminal domain of phosphatidylinositol transfer protein sec14p"/>
    <property type="match status" value="1"/>
</dbReference>
<comment type="subcellular location">
    <subcellularLocation>
        <location evidence="1">Cell membrane</location>
        <topology evidence="1">Peripheral membrane protein</topology>
    </subcellularLocation>
    <subcellularLocation>
        <location evidence="2">Golgi apparatus membrane</location>
        <topology evidence="2">Peripheral membrane protein</topology>
    </subcellularLocation>
</comment>
<dbReference type="SUPFAM" id="SSF46938">
    <property type="entry name" value="CRAL/TRIO N-terminal domain"/>
    <property type="match status" value="1"/>
</dbReference>
<dbReference type="PROSITE" id="PS50191">
    <property type="entry name" value="CRAL_TRIO"/>
    <property type="match status" value="1"/>
</dbReference>
<evidence type="ECO:0000313" key="10">
    <source>
        <dbReference type="Proteomes" id="UP001345219"/>
    </source>
</evidence>
<dbReference type="InterPro" id="IPR001251">
    <property type="entry name" value="CRAL-TRIO_dom"/>
</dbReference>
<evidence type="ECO:0000259" key="8">
    <source>
        <dbReference type="PROSITE" id="PS50191"/>
    </source>
</evidence>
<dbReference type="InterPro" id="IPR011074">
    <property type="entry name" value="CRAL/TRIO_N_dom"/>
</dbReference>
<dbReference type="SUPFAM" id="SSF52087">
    <property type="entry name" value="CRAL/TRIO domain"/>
    <property type="match status" value="1"/>
</dbReference>
<dbReference type="PANTHER" id="PTHR45657">
    <property type="entry name" value="CRAL-TRIO DOMAIN-CONTAINING PROTEIN YKL091C-RELATED"/>
    <property type="match status" value="1"/>
</dbReference>
<evidence type="ECO:0000313" key="9">
    <source>
        <dbReference type="EMBL" id="KAK4741463.1"/>
    </source>
</evidence>
<proteinExistence type="inferred from homology"/>
<keyword evidence="5" id="KW-0333">Golgi apparatus</keyword>
<comment type="similarity">
    <text evidence="6">Belongs to the SFH family.</text>
</comment>
<dbReference type="SMART" id="SM01100">
    <property type="entry name" value="CRAL_TRIO_N"/>
    <property type="match status" value="1"/>
</dbReference>
<dbReference type="GO" id="GO:0015031">
    <property type="term" value="P:protein transport"/>
    <property type="evidence" value="ECO:0007669"/>
    <property type="project" value="UniProtKB-KW"/>
</dbReference>
<organism evidence="9 10">
    <name type="scientific">Trapa incisa</name>
    <dbReference type="NCBI Taxonomy" id="236973"/>
    <lineage>
        <taxon>Eukaryota</taxon>
        <taxon>Viridiplantae</taxon>
        <taxon>Streptophyta</taxon>
        <taxon>Embryophyta</taxon>
        <taxon>Tracheophyta</taxon>
        <taxon>Spermatophyta</taxon>
        <taxon>Magnoliopsida</taxon>
        <taxon>eudicotyledons</taxon>
        <taxon>Gunneridae</taxon>
        <taxon>Pentapetalae</taxon>
        <taxon>rosids</taxon>
        <taxon>malvids</taxon>
        <taxon>Myrtales</taxon>
        <taxon>Lythraceae</taxon>
        <taxon>Trapa</taxon>
    </lineage>
</organism>
<accession>A0AAN7GD20</accession>
<dbReference type="AlphaFoldDB" id="A0AAN7GD20"/>
<keyword evidence="4" id="KW-0813">Transport</keyword>
<dbReference type="Pfam" id="PF03765">
    <property type="entry name" value="CRAL_TRIO_N"/>
    <property type="match status" value="1"/>
</dbReference>
<evidence type="ECO:0000256" key="3">
    <source>
        <dbReference type="ARBA" id="ARBA00022475"/>
    </source>
</evidence>
<dbReference type="InterPro" id="IPR051026">
    <property type="entry name" value="PI/PC_transfer"/>
</dbReference>
<evidence type="ECO:0000256" key="4">
    <source>
        <dbReference type="ARBA" id="ARBA00022927"/>
    </source>
</evidence>
<reference evidence="9 10" key="1">
    <citation type="journal article" date="2023" name="Hortic Res">
        <title>Pangenome of water caltrop reveals structural variations and asymmetric subgenome divergence after allopolyploidization.</title>
        <authorList>
            <person name="Zhang X."/>
            <person name="Chen Y."/>
            <person name="Wang L."/>
            <person name="Yuan Y."/>
            <person name="Fang M."/>
            <person name="Shi L."/>
            <person name="Lu R."/>
            <person name="Comes H.P."/>
            <person name="Ma Y."/>
            <person name="Chen Y."/>
            <person name="Huang G."/>
            <person name="Zhou Y."/>
            <person name="Zheng Z."/>
            <person name="Qiu Y."/>
        </authorList>
    </citation>
    <scope>NUCLEOTIDE SEQUENCE [LARGE SCALE GENOMIC DNA]</scope>
    <source>
        <tissue evidence="9">Roots</tissue>
    </source>
</reference>
<evidence type="ECO:0000256" key="5">
    <source>
        <dbReference type="ARBA" id="ARBA00023034"/>
    </source>
</evidence>
<name>A0AAN7GD20_9MYRT</name>
<dbReference type="Proteomes" id="UP001345219">
    <property type="component" value="Chromosome 19"/>
</dbReference>
<dbReference type="InterPro" id="IPR036865">
    <property type="entry name" value="CRAL-TRIO_dom_sf"/>
</dbReference>
<dbReference type="GO" id="GO:0000139">
    <property type="term" value="C:Golgi membrane"/>
    <property type="evidence" value="ECO:0007669"/>
    <property type="project" value="UniProtKB-SubCell"/>
</dbReference>
<dbReference type="Pfam" id="PF00650">
    <property type="entry name" value="CRAL_TRIO"/>
    <property type="match status" value="1"/>
</dbReference>
<evidence type="ECO:0000256" key="2">
    <source>
        <dbReference type="ARBA" id="ARBA00004395"/>
    </source>
</evidence>